<dbReference type="RefSeq" id="WP_003055340.1">
    <property type="nucleotide sequence ID" value="NZ_CP006704.1"/>
</dbReference>
<dbReference type="HOGENOM" id="CLU_1851367_0_0_4"/>
<organism evidence="1 2">
    <name type="scientific">Comamonas testosteroni TK102</name>
    <dbReference type="NCBI Taxonomy" id="1392005"/>
    <lineage>
        <taxon>Bacteria</taxon>
        <taxon>Pseudomonadati</taxon>
        <taxon>Pseudomonadota</taxon>
        <taxon>Betaproteobacteria</taxon>
        <taxon>Burkholderiales</taxon>
        <taxon>Comamonadaceae</taxon>
        <taxon>Comamonas</taxon>
    </lineage>
</organism>
<dbReference type="Pfam" id="PF02566">
    <property type="entry name" value="OsmC"/>
    <property type="match status" value="1"/>
</dbReference>
<dbReference type="PANTHER" id="PTHR35368:SF1">
    <property type="entry name" value="HYDROPEROXIDE REDUCTASE"/>
    <property type="match status" value="1"/>
</dbReference>
<dbReference type="InterPro" id="IPR036102">
    <property type="entry name" value="OsmC/Ohrsf"/>
</dbReference>
<accession>A0A076PJA4</accession>
<gene>
    <name evidence="1" type="ORF">O987_13715</name>
</gene>
<evidence type="ECO:0000313" key="1">
    <source>
        <dbReference type="EMBL" id="AIJ46859.1"/>
    </source>
</evidence>
<dbReference type="KEGG" id="ctes:O987_13715"/>
<sequence>MSLATSTSQDNADLQTGPGEIVSIEAQATATAGRYLVSARHNVLPTDAKVSSGGPGLAIAAGELLLSSLASCSFGLIQEKAREFGWPLSSLDAEVLFQRDTADGTRYARLELAVTAGGVTQQQAQQLLDYFTGKCPIYNTLRRGGPASARITATT</sequence>
<dbReference type="AlphaFoldDB" id="A0A076PJA4"/>
<proteinExistence type="predicted"/>
<dbReference type="PANTHER" id="PTHR35368">
    <property type="entry name" value="HYDROPEROXIDE REDUCTASE"/>
    <property type="match status" value="1"/>
</dbReference>
<dbReference type="Proteomes" id="UP000028782">
    <property type="component" value="Chromosome"/>
</dbReference>
<name>A0A076PJA4_COMTE</name>
<dbReference type="SUPFAM" id="SSF82784">
    <property type="entry name" value="OsmC-like"/>
    <property type="match status" value="1"/>
</dbReference>
<evidence type="ECO:0008006" key="3">
    <source>
        <dbReference type="Google" id="ProtNLM"/>
    </source>
</evidence>
<evidence type="ECO:0000313" key="2">
    <source>
        <dbReference type="Proteomes" id="UP000028782"/>
    </source>
</evidence>
<reference evidence="1 2" key="1">
    <citation type="journal article" date="2014" name="Genome Announc.">
        <title>Complete Genome Sequence of Polychlorinated Biphenyl Degrader Comamonas testosteroni TK102 (NBRC 109938).</title>
        <authorList>
            <person name="Fukuda K."/>
            <person name="Hosoyama A."/>
            <person name="Tsuchikane K."/>
            <person name="Ohji S."/>
            <person name="Yamazoe A."/>
            <person name="Fujita N."/>
            <person name="Shintani M."/>
            <person name="Kimbara K."/>
        </authorList>
    </citation>
    <scope>NUCLEOTIDE SEQUENCE [LARGE SCALE GENOMIC DNA]</scope>
    <source>
        <strain evidence="1">TK102</strain>
    </source>
</reference>
<dbReference type="EMBL" id="CP006704">
    <property type="protein sequence ID" value="AIJ46859.1"/>
    <property type="molecule type" value="Genomic_DNA"/>
</dbReference>
<dbReference type="InterPro" id="IPR052924">
    <property type="entry name" value="OsmC/Ohr_hydroprdx_reductase"/>
</dbReference>
<dbReference type="Gene3D" id="3.30.300.20">
    <property type="match status" value="1"/>
</dbReference>
<dbReference type="InterPro" id="IPR015946">
    <property type="entry name" value="KH_dom-like_a/b"/>
</dbReference>
<protein>
    <recommendedName>
        <fullName evidence="3">Peroxiredoxin</fullName>
    </recommendedName>
</protein>
<dbReference type="InterPro" id="IPR003718">
    <property type="entry name" value="OsmC/Ohr_fam"/>
</dbReference>